<reference evidence="1" key="1">
    <citation type="submission" date="2023-04" db="EMBL/GenBank/DDBJ databases">
        <title>Candida boidinii NBRC 1967.</title>
        <authorList>
            <person name="Ichikawa N."/>
            <person name="Sato H."/>
            <person name="Tonouchi N."/>
        </authorList>
    </citation>
    <scope>NUCLEOTIDE SEQUENCE</scope>
    <source>
        <strain evidence="1">NBRC 1967</strain>
    </source>
</reference>
<evidence type="ECO:0000313" key="1">
    <source>
        <dbReference type="EMBL" id="GME92617.1"/>
    </source>
</evidence>
<dbReference type="EMBL" id="BSXV01001374">
    <property type="protein sequence ID" value="GME92617.1"/>
    <property type="molecule type" value="Genomic_DNA"/>
</dbReference>
<evidence type="ECO:0000313" key="2">
    <source>
        <dbReference type="Proteomes" id="UP001165101"/>
    </source>
</evidence>
<protein>
    <submittedName>
        <fullName evidence="1">Unnamed protein product</fullName>
    </submittedName>
</protein>
<dbReference type="Proteomes" id="UP001165101">
    <property type="component" value="Unassembled WGS sequence"/>
</dbReference>
<keyword evidence="2" id="KW-1185">Reference proteome</keyword>
<gene>
    <name evidence="1" type="ORF">Cboi01_000281900</name>
</gene>
<proteinExistence type="predicted"/>
<name>A0ACB5TP70_CANBO</name>
<organism evidence="1 2">
    <name type="scientific">Candida boidinii</name>
    <name type="common">Yeast</name>
    <dbReference type="NCBI Taxonomy" id="5477"/>
    <lineage>
        <taxon>Eukaryota</taxon>
        <taxon>Fungi</taxon>
        <taxon>Dikarya</taxon>
        <taxon>Ascomycota</taxon>
        <taxon>Saccharomycotina</taxon>
        <taxon>Pichiomycetes</taxon>
        <taxon>Pichiales</taxon>
        <taxon>Pichiaceae</taxon>
        <taxon>Ogataea</taxon>
        <taxon>Ogataea/Candida clade</taxon>
    </lineage>
</organism>
<accession>A0ACB5TP70</accession>
<comment type="caution">
    <text evidence="1">The sequence shown here is derived from an EMBL/GenBank/DDBJ whole genome shotgun (WGS) entry which is preliminary data.</text>
</comment>
<sequence>MSSVFIGVYIALYDYEAQNEEELSIKENDLLYLLETSEVDDWWKVKKRVLDADVEEPVGLVPKTYIEPAPVVASAVSLYDYDKQTEEELTFTEGTKFDVYDLSDPNWTLGGIDNKEFGFVPANYIEIASGSSAAAGGITPTTADAPLPSIPTTAMSNSQAYGSVSATNNFPLPPQRNDRLSATPELEAPAPKMPTRTSNIDSPTNDSYDDSRNNSNRNNSNNYDYGDDNDNDEEEAPPPMPSRPRGNTNSSSRSNRNNNNRSPSKNDNDNSNNDELFSWNVHEIDGRRKRKAKLAIGQTSVFVTSDGAATSEEWSIRDLINYSNERKHVFLEFKNPTASFEFHAGSKDSADAIMSILGDLKGMNSINALKEVKEAAIPTNGKKKGKVLYDFEAASPDELTVNEGDTVIILNDKKSKEWWMVQNANTGKSGVVPSNYIKITSQGKNKDEGTSGSSTSASGRFRSLFSRKSSSNLKESANDDDSNDYGLSPKKNKNRNRSNSNRNSNNDAEYQKEQQELERQREELERQRRRQSRKERELRDREERERVRRADERERERRSARVKEQKTGGGSRDNTTTATKDGSKPNTHRVRTWIDRSGSFKVEAEFLGCSDGKVHLHKVNGVKIAVAAQKLSVEDLEYVERITGMSLESYKNSAKKSSSSQDAPKREERSRDKEPATPSRPSSASNNKAPVFNEKLYDYWFNVFVESGVDANVCDRYARNFATEQMDESILEDITPSLMRTLGLREGDILRVSKHIDAKFE</sequence>